<dbReference type="Pfam" id="PF04073">
    <property type="entry name" value="tRNA_edit"/>
    <property type="match status" value="1"/>
</dbReference>
<dbReference type="InterPro" id="IPR002316">
    <property type="entry name" value="Pro-tRNA-ligase_IIa"/>
</dbReference>
<protein>
    <recommendedName>
        <fullName evidence="12">Proline--tRNA ligase</fullName>
        <ecNumber evidence="12">6.1.1.15</ecNumber>
    </recommendedName>
    <alternativeName>
        <fullName evidence="12">Prolyl-tRNA synthetase</fullName>
        <shortName evidence="12">ProRS</shortName>
    </alternativeName>
</protein>
<comment type="subunit">
    <text evidence="2 12">Homodimer.</text>
</comment>
<evidence type="ECO:0000256" key="10">
    <source>
        <dbReference type="ARBA" id="ARBA00053664"/>
    </source>
</evidence>
<dbReference type="Pfam" id="PF00587">
    <property type="entry name" value="tRNA-synt_2b"/>
    <property type="match status" value="1"/>
</dbReference>
<dbReference type="HAMAP" id="MF_01569">
    <property type="entry name" value="Pro_tRNA_synth_type1"/>
    <property type="match status" value="1"/>
</dbReference>
<comment type="similarity">
    <text evidence="11 12">Belongs to the class-II aminoacyl-tRNA synthetase family. ProS type 1 subfamily.</text>
</comment>
<name>A0A6A8M7E2_9FIRM</name>
<evidence type="ECO:0000256" key="6">
    <source>
        <dbReference type="ARBA" id="ARBA00022840"/>
    </source>
</evidence>
<dbReference type="CDD" id="cd04334">
    <property type="entry name" value="ProRS-INS"/>
    <property type="match status" value="1"/>
</dbReference>
<keyword evidence="8 12" id="KW-0030">Aminoacyl-tRNA synthetase</keyword>
<dbReference type="AlphaFoldDB" id="A0A6A8M7E2"/>
<dbReference type="SUPFAM" id="SSF52954">
    <property type="entry name" value="Class II aaRS ABD-related"/>
    <property type="match status" value="1"/>
</dbReference>
<dbReference type="EC" id="6.1.1.15" evidence="12"/>
<dbReference type="InterPro" id="IPR006195">
    <property type="entry name" value="aa-tRNA-synth_II"/>
</dbReference>
<proteinExistence type="inferred from homology"/>
<dbReference type="NCBIfam" id="NF006625">
    <property type="entry name" value="PRK09194.1"/>
    <property type="match status" value="1"/>
</dbReference>
<dbReference type="InterPro" id="IPR036621">
    <property type="entry name" value="Anticodon-bd_dom_sf"/>
</dbReference>
<dbReference type="GO" id="GO:0002161">
    <property type="term" value="F:aminoacyl-tRNA deacylase activity"/>
    <property type="evidence" value="ECO:0007669"/>
    <property type="project" value="InterPro"/>
</dbReference>
<dbReference type="PANTHER" id="PTHR42753:SF2">
    <property type="entry name" value="PROLINE--TRNA LIGASE"/>
    <property type="match status" value="1"/>
</dbReference>
<evidence type="ECO:0000256" key="1">
    <source>
        <dbReference type="ARBA" id="ARBA00004496"/>
    </source>
</evidence>
<keyword evidence="3 12" id="KW-0963">Cytoplasm</keyword>
<dbReference type="NCBIfam" id="TIGR00409">
    <property type="entry name" value="proS_fam_II"/>
    <property type="match status" value="1"/>
</dbReference>
<gene>
    <name evidence="12" type="primary">proS</name>
    <name evidence="14" type="ORF">FYJ66_03210</name>
</gene>
<dbReference type="InterPro" id="IPR002314">
    <property type="entry name" value="aa-tRNA-synt_IIb"/>
</dbReference>
<keyword evidence="7 12" id="KW-0648">Protein biosynthesis</keyword>
<accession>A0A6A8M7E2</accession>
<evidence type="ECO:0000256" key="2">
    <source>
        <dbReference type="ARBA" id="ARBA00011738"/>
    </source>
</evidence>
<dbReference type="InterPro" id="IPR050062">
    <property type="entry name" value="Pro-tRNA_synthetase"/>
</dbReference>
<dbReference type="PRINTS" id="PR01046">
    <property type="entry name" value="TRNASYNTHPRO"/>
</dbReference>
<keyword evidence="4 12" id="KW-0436">Ligase</keyword>
<dbReference type="GO" id="GO:0005524">
    <property type="term" value="F:ATP binding"/>
    <property type="evidence" value="ECO:0007669"/>
    <property type="project" value="UniProtKB-UniRule"/>
</dbReference>
<dbReference type="SUPFAM" id="SSF55826">
    <property type="entry name" value="YbaK/ProRS associated domain"/>
    <property type="match status" value="1"/>
</dbReference>
<dbReference type="CDD" id="cd00779">
    <property type="entry name" value="ProRS_core_prok"/>
    <property type="match status" value="1"/>
</dbReference>
<evidence type="ECO:0000259" key="13">
    <source>
        <dbReference type="PROSITE" id="PS50862"/>
    </source>
</evidence>
<evidence type="ECO:0000256" key="5">
    <source>
        <dbReference type="ARBA" id="ARBA00022741"/>
    </source>
</evidence>
<evidence type="ECO:0000256" key="11">
    <source>
        <dbReference type="ARBA" id="ARBA00060755"/>
    </source>
</evidence>
<evidence type="ECO:0000256" key="7">
    <source>
        <dbReference type="ARBA" id="ARBA00022917"/>
    </source>
</evidence>
<dbReference type="CDD" id="cd00861">
    <property type="entry name" value="ProRS_anticodon_short"/>
    <property type="match status" value="1"/>
</dbReference>
<comment type="caution">
    <text evidence="14">The sequence shown here is derived from an EMBL/GenBank/DDBJ whole genome shotgun (WGS) entry which is preliminary data.</text>
</comment>
<reference evidence="14" key="1">
    <citation type="submission" date="2019-09" db="EMBL/GenBank/DDBJ databases">
        <title>In-depth cultivation of the pig gut microbiome towards novel bacterial diversity and tailored functional studies.</title>
        <authorList>
            <person name="Wylensek D."/>
            <person name="Hitch T.C.A."/>
            <person name="Clavel T."/>
        </authorList>
    </citation>
    <scope>NUCLEOTIDE SEQUENCE</scope>
    <source>
        <strain evidence="14">RF-744-FAT-WT-3</strain>
    </source>
</reference>
<dbReference type="PANTHER" id="PTHR42753">
    <property type="entry name" value="MITOCHONDRIAL RIBOSOME PROTEIN L39/PROLYL-TRNA LIGASE FAMILY MEMBER"/>
    <property type="match status" value="1"/>
</dbReference>
<organism evidence="14">
    <name type="scientific">Baileyella intestinalis</name>
    <dbReference type="NCBI Taxonomy" id="2606709"/>
    <lineage>
        <taxon>Bacteria</taxon>
        <taxon>Bacillati</taxon>
        <taxon>Bacillota</taxon>
        <taxon>Clostridia</taxon>
        <taxon>Peptostreptococcales</taxon>
        <taxon>Anaerovoracaceae</taxon>
        <taxon>Baileyella</taxon>
    </lineage>
</organism>
<comment type="subcellular location">
    <subcellularLocation>
        <location evidence="1 12">Cytoplasm</location>
    </subcellularLocation>
</comment>
<evidence type="ECO:0000256" key="9">
    <source>
        <dbReference type="ARBA" id="ARBA00047671"/>
    </source>
</evidence>
<dbReference type="GO" id="GO:0004827">
    <property type="term" value="F:proline-tRNA ligase activity"/>
    <property type="evidence" value="ECO:0007669"/>
    <property type="project" value="UniProtKB-UniRule"/>
</dbReference>
<evidence type="ECO:0000256" key="12">
    <source>
        <dbReference type="HAMAP-Rule" id="MF_01569"/>
    </source>
</evidence>
<dbReference type="Gene3D" id="3.40.50.800">
    <property type="entry name" value="Anticodon-binding domain"/>
    <property type="match status" value="1"/>
</dbReference>
<comment type="function">
    <text evidence="10 12">Catalyzes the attachment of proline to tRNA(Pro) in a two-step reaction: proline is first activated by ATP to form Pro-AMP and then transferred to the acceptor end of tRNA(Pro). As ProRS can inadvertently accommodate and process non-cognate amino acids such as alanine and cysteine, to avoid such errors it has two additional distinct editing activities against alanine. One activity is designated as 'pretransfer' editing and involves the tRNA(Pro)-independent hydrolysis of activated Ala-AMP. The other activity is designated 'posttransfer' editing and involves deacylation of mischarged Ala-tRNA(Pro). The misacylated Cys-tRNA(Pro) is not edited by ProRS.</text>
</comment>
<dbReference type="InterPro" id="IPR033730">
    <property type="entry name" value="ProRS_core_prok"/>
</dbReference>
<dbReference type="EMBL" id="VUNB01000002">
    <property type="protein sequence ID" value="MST68600.1"/>
    <property type="molecule type" value="Genomic_DNA"/>
</dbReference>
<dbReference type="Pfam" id="PF03129">
    <property type="entry name" value="HGTP_anticodon"/>
    <property type="match status" value="1"/>
</dbReference>
<evidence type="ECO:0000313" key="14">
    <source>
        <dbReference type="EMBL" id="MST68600.1"/>
    </source>
</evidence>
<dbReference type="RefSeq" id="WP_154572067.1">
    <property type="nucleotide sequence ID" value="NZ_VUNB01000002.1"/>
</dbReference>
<dbReference type="InterPro" id="IPR044140">
    <property type="entry name" value="ProRS_anticodon_short"/>
</dbReference>
<keyword evidence="6 12" id="KW-0067">ATP-binding</keyword>
<comment type="domain">
    <text evidence="12">Consists of three domains: the N-terminal catalytic domain, the editing domain and the C-terminal anticodon-binding domain.</text>
</comment>
<dbReference type="InterPro" id="IPR045864">
    <property type="entry name" value="aa-tRNA-synth_II/BPL/LPL"/>
</dbReference>
<dbReference type="GO" id="GO:0005829">
    <property type="term" value="C:cytosol"/>
    <property type="evidence" value="ECO:0007669"/>
    <property type="project" value="TreeGrafter"/>
</dbReference>
<keyword evidence="5 12" id="KW-0547">Nucleotide-binding</keyword>
<dbReference type="InterPro" id="IPR023717">
    <property type="entry name" value="Pro-tRNA-Synthase_IIa_type1"/>
</dbReference>
<evidence type="ECO:0000256" key="4">
    <source>
        <dbReference type="ARBA" id="ARBA00022598"/>
    </source>
</evidence>
<dbReference type="PROSITE" id="PS50862">
    <property type="entry name" value="AA_TRNA_LIGASE_II"/>
    <property type="match status" value="1"/>
</dbReference>
<dbReference type="FunFam" id="3.30.930.10:FF:000065">
    <property type="entry name" value="Proline--tRNA ligase"/>
    <property type="match status" value="1"/>
</dbReference>
<dbReference type="InterPro" id="IPR004500">
    <property type="entry name" value="Pro-tRNA-synth_IIa_bac-type"/>
</dbReference>
<dbReference type="InterPro" id="IPR004154">
    <property type="entry name" value="Anticodon-bd"/>
</dbReference>
<dbReference type="InterPro" id="IPR036754">
    <property type="entry name" value="YbaK/aa-tRNA-synt-asso_dom_sf"/>
</dbReference>
<sequence>MRLSDKHLKTLREAPKEAEIVSHQLMVRANMIKKLASGIYAYLPMGWRTVRKIEQIIREEMDRIGGEEFHMPHVNPAELWKESGRWYAYGPELWRIKDRNGREFCLAPTCEEVFTDFVKNEVSSYRELPLQLYHIQFKYRDEARPRFGLMRGREFIMKDAYSFDADKEMLDYSYNLYYNAYENVFDRCALDYRIIEADNGPIGGSNSHEFSALSDVGESEIAYCEKCGMAATTERAECRDDAPVVEEMEELREVYTPGTKTIADVCNYLGIDEKRSIKALMFVTYDRDLNPDEYVCVFIRGDRELNMIKLVNALGIPEHNIEFANEEEMGPATGIVGGFTGPVGLQNCKIVVDSELVGTVNMCAGANKENHHLMGVCYGRDYKGDIVTDVKVLQAGDPCPHCGAPVKHTRGIEVGQIFKLGKKYSHSMNTTYKDEDGQDHEYEMGCYGIGVTRTMSAIIEQHHDDDGIIWPVSVAPYHVWITVIDPSNETQMELGAQIESELEQRNVEVVVDDRDGRPGVKFKDADLIGCPIRITVGKKAGEGQVEYKLRRESQVTLMTAQEAVKAAKELVEAERFGTDHIRMPEFKYHNGRLK</sequence>
<evidence type="ECO:0000256" key="8">
    <source>
        <dbReference type="ARBA" id="ARBA00023146"/>
    </source>
</evidence>
<feature type="domain" description="Aminoacyl-transfer RNA synthetases class-II family profile" evidence="13">
    <location>
        <begin position="5"/>
        <end position="471"/>
    </location>
</feature>
<evidence type="ECO:0000256" key="3">
    <source>
        <dbReference type="ARBA" id="ARBA00022490"/>
    </source>
</evidence>
<dbReference type="InterPro" id="IPR007214">
    <property type="entry name" value="YbaK/aa-tRNA-synth-assoc-dom"/>
</dbReference>
<dbReference type="GO" id="GO:0016740">
    <property type="term" value="F:transferase activity"/>
    <property type="evidence" value="ECO:0007669"/>
    <property type="project" value="UniProtKB-ARBA"/>
</dbReference>
<dbReference type="Gene3D" id="3.30.930.10">
    <property type="entry name" value="Bira Bifunctional Protein, Domain 2"/>
    <property type="match status" value="2"/>
</dbReference>
<dbReference type="FunFam" id="3.30.930.10:FF:000042">
    <property type="entry name" value="probable proline--tRNA ligase, mitochondrial"/>
    <property type="match status" value="1"/>
</dbReference>
<comment type="catalytic activity">
    <reaction evidence="9 12">
        <text>tRNA(Pro) + L-proline + ATP = L-prolyl-tRNA(Pro) + AMP + diphosphate</text>
        <dbReference type="Rhea" id="RHEA:14305"/>
        <dbReference type="Rhea" id="RHEA-COMP:9700"/>
        <dbReference type="Rhea" id="RHEA-COMP:9702"/>
        <dbReference type="ChEBI" id="CHEBI:30616"/>
        <dbReference type="ChEBI" id="CHEBI:33019"/>
        <dbReference type="ChEBI" id="CHEBI:60039"/>
        <dbReference type="ChEBI" id="CHEBI:78442"/>
        <dbReference type="ChEBI" id="CHEBI:78532"/>
        <dbReference type="ChEBI" id="CHEBI:456215"/>
        <dbReference type="EC" id="6.1.1.15"/>
    </reaction>
</comment>
<dbReference type="GO" id="GO:0140096">
    <property type="term" value="F:catalytic activity, acting on a protein"/>
    <property type="evidence" value="ECO:0007669"/>
    <property type="project" value="UniProtKB-ARBA"/>
</dbReference>
<dbReference type="GO" id="GO:0006433">
    <property type="term" value="P:prolyl-tRNA aminoacylation"/>
    <property type="evidence" value="ECO:0007669"/>
    <property type="project" value="UniProtKB-UniRule"/>
</dbReference>
<dbReference type="SUPFAM" id="SSF55681">
    <property type="entry name" value="Class II aaRS and biotin synthetases"/>
    <property type="match status" value="1"/>
</dbReference>